<organism evidence="2 4">
    <name type="scientific">Streptococcus ruminantium</name>
    <dbReference type="NCBI Taxonomy" id="1917441"/>
    <lineage>
        <taxon>Bacteria</taxon>
        <taxon>Bacillati</taxon>
        <taxon>Bacillota</taxon>
        <taxon>Bacilli</taxon>
        <taxon>Lactobacillales</taxon>
        <taxon>Streptococcaceae</taxon>
        <taxon>Streptococcus</taxon>
    </lineage>
</organism>
<dbReference type="GeneID" id="52230353"/>
<dbReference type="Proteomes" id="UP001228446">
    <property type="component" value="Unassembled WGS sequence"/>
</dbReference>
<protein>
    <recommendedName>
        <fullName evidence="6">Niacin transporter</fullName>
    </recommendedName>
</protein>
<sequence>MPKRKKSKSPVKQLSLSALLTAFAILIPLMMPIKVIIGPASYTLASHVPLFIAMFISPVTAIFVALGSTLGFFLAGFPIVIVFRALTHVIFLSLGAVLVKRFPNLMDTSHFLLLGLGLNIIHGLGEYVAVMALTATGQTNLSYWLTMLALVGFGSALHGLMDFGLAYYFWGMLKNRKIYTP</sequence>
<evidence type="ECO:0000256" key="1">
    <source>
        <dbReference type="SAM" id="Phobius"/>
    </source>
</evidence>
<keyword evidence="1" id="KW-0472">Membrane</keyword>
<feature type="transmembrane region" description="Helical" evidence="1">
    <location>
        <begin position="48"/>
        <end position="66"/>
    </location>
</feature>
<dbReference type="RefSeq" id="WP_024532052.1">
    <property type="nucleotide sequence ID" value="NZ_AP018400.1"/>
</dbReference>
<keyword evidence="1" id="KW-1133">Transmembrane helix</keyword>
<gene>
    <name evidence="3" type="ORF">RFF62_05580</name>
    <name evidence="2" type="ORF">SR187_9315</name>
</gene>
<dbReference type="AlphaFoldDB" id="A0A2Z5TTH1"/>
<keyword evidence="5" id="KW-1185">Reference proteome</keyword>
<evidence type="ECO:0000313" key="3">
    <source>
        <dbReference type="EMBL" id="MDQ8833255.1"/>
    </source>
</evidence>
<evidence type="ECO:0000313" key="5">
    <source>
        <dbReference type="Proteomes" id="UP001228446"/>
    </source>
</evidence>
<feature type="transmembrane region" description="Helical" evidence="1">
    <location>
        <begin position="141"/>
        <end position="170"/>
    </location>
</feature>
<keyword evidence="1" id="KW-0812">Transmembrane</keyword>
<name>A0A2Z5TTH1_9STRE</name>
<feature type="transmembrane region" description="Helical" evidence="1">
    <location>
        <begin position="111"/>
        <end position="135"/>
    </location>
</feature>
<feature type="transmembrane region" description="Helical" evidence="1">
    <location>
        <begin position="72"/>
        <end position="99"/>
    </location>
</feature>
<accession>A0A2Z5TTH1</accession>
<evidence type="ECO:0000313" key="4">
    <source>
        <dbReference type="Proteomes" id="UP000269331"/>
    </source>
</evidence>
<reference evidence="3 5" key="2">
    <citation type="submission" date="2023-08" db="EMBL/GenBank/DDBJ databases">
        <title>Streptococcus ruminantium-associated sheep mastitis outbreak detected in Italy is distinct from bovine isolates.</title>
        <authorList>
            <person name="Rosa M.N."/>
            <person name="Vezina B."/>
            <person name="Tola S."/>
        </authorList>
    </citation>
    <scope>NUCLEOTIDE SEQUENCE [LARGE SCALE GENOMIC DNA]</scope>
    <source>
        <strain evidence="3 5">OM6730</strain>
    </source>
</reference>
<dbReference type="Proteomes" id="UP000269331">
    <property type="component" value="Chromosome"/>
</dbReference>
<reference evidence="2 4" key="1">
    <citation type="journal article" date="2018" name="Genome Biol. Evol.">
        <title>Complete Genome Sequence of Streptococcus ruminantium sp. nov. GUT-187T (=DSM 104980T =JCM 31869T), the Type Strain of S. ruminantium, and Comparison with Genome Sequences of Streptococcus suis Strains.</title>
        <authorList>
            <person name="Tohya M."/>
            <person name="Sekizaki T."/>
            <person name="Miyoshi-Akiyama T."/>
        </authorList>
    </citation>
    <scope>NUCLEOTIDE SEQUENCE [LARGE SCALE GENOMIC DNA]</scope>
    <source>
        <strain evidence="2 4">GUT187T</strain>
    </source>
</reference>
<proteinExistence type="predicted"/>
<dbReference type="OrthoDB" id="1631895at2"/>
<dbReference type="KEGG" id="srq:SR187_9315"/>
<evidence type="ECO:0008006" key="6">
    <source>
        <dbReference type="Google" id="ProtNLM"/>
    </source>
</evidence>
<dbReference type="EMBL" id="JAVIBX010000018">
    <property type="protein sequence ID" value="MDQ8833255.1"/>
    <property type="molecule type" value="Genomic_DNA"/>
</dbReference>
<evidence type="ECO:0000313" key="2">
    <source>
        <dbReference type="EMBL" id="BBA93464.1"/>
    </source>
</evidence>
<dbReference type="EMBL" id="AP018400">
    <property type="protein sequence ID" value="BBA93464.1"/>
    <property type="molecule type" value="Genomic_DNA"/>
</dbReference>
<feature type="transmembrane region" description="Helical" evidence="1">
    <location>
        <begin position="14"/>
        <end position="36"/>
    </location>
</feature>